<sequence length="70" mass="8021">MKISNITTQHILEHIETCPINELAVLRDAIVRTHKTRQAKIRKDMAKAKTKLDVSSNSDLLRLLKSLNKE</sequence>
<comment type="caution">
    <text evidence="1">The sequence shown here is derived from an EMBL/GenBank/DDBJ whole genome shotgun (WGS) entry which is preliminary data.</text>
</comment>
<reference evidence="1 2" key="1">
    <citation type="submission" date="2017-09" db="EMBL/GenBank/DDBJ databases">
        <authorList>
            <person name="Girard L."/>
            <person name="Lami R."/>
            <person name="Suzuki M."/>
            <person name="Baudart J."/>
        </authorList>
    </citation>
    <scope>NUCLEOTIDE SEQUENCE [LARGE SCALE GENOMIC DNA]</scope>
    <source>
        <strain evidence="1 2">17LN0615E</strain>
    </source>
</reference>
<reference evidence="1 2" key="2">
    <citation type="submission" date="2018-03" db="EMBL/GenBank/DDBJ databases">
        <title>Genetic Diversity and Phenotypic Plasticity of AHL Mediated Quorum Sensing in Environmental Strains of Vibrio mediterranei.</title>
        <authorList>
            <person name="Lantoine F."/>
            <person name="Vouve F."/>
        </authorList>
    </citation>
    <scope>NUCLEOTIDE SEQUENCE [LARGE SCALE GENOMIC DNA]</scope>
    <source>
        <strain evidence="1 2">17LN0615E</strain>
    </source>
</reference>
<keyword evidence="2" id="KW-1185">Reference proteome</keyword>
<accession>A0ABX5D941</accession>
<evidence type="ECO:0000313" key="1">
    <source>
        <dbReference type="EMBL" id="PRQ65131.1"/>
    </source>
</evidence>
<name>A0ABX5D941_9VIBR</name>
<evidence type="ECO:0000313" key="2">
    <source>
        <dbReference type="Proteomes" id="UP000238163"/>
    </source>
</evidence>
<organism evidence="1 2">
    <name type="scientific">Vibrio mediterranei</name>
    <dbReference type="NCBI Taxonomy" id="689"/>
    <lineage>
        <taxon>Bacteria</taxon>
        <taxon>Pseudomonadati</taxon>
        <taxon>Pseudomonadota</taxon>
        <taxon>Gammaproteobacteria</taxon>
        <taxon>Vibrionales</taxon>
        <taxon>Vibrionaceae</taxon>
        <taxon>Vibrio</taxon>
    </lineage>
</organism>
<dbReference type="EMBL" id="NWTN01000026">
    <property type="protein sequence ID" value="PRQ65131.1"/>
    <property type="molecule type" value="Genomic_DNA"/>
</dbReference>
<dbReference type="Proteomes" id="UP000238163">
    <property type="component" value="Unassembled WGS sequence"/>
</dbReference>
<proteinExistence type="predicted"/>
<gene>
    <name evidence="1" type="ORF">COR51_23710</name>
</gene>
<protein>
    <submittedName>
        <fullName evidence="1">Uncharacterized protein</fullName>
    </submittedName>
</protein>